<protein>
    <submittedName>
        <fullName evidence="10">DHA1 family bicyclomycin/chloramphenicol resistance-like MFS transporter</fullName>
    </submittedName>
</protein>
<dbReference type="InterPro" id="IPR036259">
    <property type="entry name" value="MFS_trans_sf"/>
</dbReference>
<feature type="transmembrane region" description="Helical" evidence="8">
    <location>
        <begin position="322"/>
        <end position="346"/>
    </location>
</feature>
<evidence type="ECO:0000256" key="3">
    <source>
        <dbReference type="ARBA" id="ARBA00022448"/>
    </source>
</evidence>
<dbReference type="InterPro" id="IPR011701">
    <property type="entry name" value="MFS"/>
</dbReference>
<feature type="transmembrane region" description="Helical" evidence="8">
    <location>
        <begin position="150"/>
        <end position="174"/>
    </location>
</feature>
<evidence type="ECO:0000256" key="8">
    <source>
        <dbReference type="SAM" id="Phobius"/>
    </source>
</evidence>
<dbReference type="PROSITE" id="PS50850">
    <property type="entry name" value="MFS"/>
    <property type="match status" value="1"/>
</dbReference>
<comment type="subcellular location">
    <subcellularLocation>
        <location evidence="1">Cell membrane</location>
        <topology evidence="1">Multi-pass membrane protein</topology>
    </subcellularLocation>
</comment>
<reference evidence="10 11" key="1">
    <citation type="submission" date="2020-08" db="EMBL/GenBank/DDBJ databases">
        <title>Sequencing the genomes of 1000 actinobacteria strains.</title>
        <authorList>
            <person name="Klenk H.-P."/>
        </authorList>
    </citation>
    <scope>NUCLEOTIDE SEQUENCE [LARGE SCALE GENOMIC DNA]</scope>
    <source>
        <strain evidence="10 11">DSM 23974</strain>
    </source>
</reference>
<feature type="transmembrane region" description="Helical" evidence="8">
    <location>
        <begin position="61"/>
        <end position="83"/>
    </location>
</feature>
<evidence type="ECO:0000256" key="2">
    <source>
        <dbReference type="ARBA" id="ARBA00006236"/>
    </source>
</evidence>
<dbReference type="GO" id="GO:0005886">
    <property type="term" value="C:plasma membrane"/>
    <property type="evidence" value="ECO:0007669"/>
    <property type="project" value="UniProtKB-SubCell"/>
</dbReference>
<dbReference type="AlphaFoldDB" id="A0A7W7GPS4"/>
<evidence type="ECO:0000256" key="7">
    <source>
        <dbReference type="ARBA" id="ARBA00023136"/>
    </source>
</evidence>
<feature type="transmembrane region" description="Helical" evidence="8">
    <location>
        <begin position="259"/>
        <end position="283"/>
    </location>
</feature>
<feature type="transmembrane region" description="Helical" evidence="8">
    <location>
        <begin position="21"/>
        <end position="41"/>
    </location>
</feature>
<feature type="transmembrane region" description="Helical" evidence="8">
    <location>
        <begin position="358"/>
        <end position="379"/>
    </location>
</feature>
<gene>
    <name evidence="10" type="ORF">HDA30_001548</name>
</gene>
<dbReference type="Proteomes" id="UP000540191">
    <property type="component" value="Unassembled WGS sequence"/>
</dbReference>
<dbReference type="InterPro" id="IPR020846">
    <property type="entry name" value="MFS_dom"/>
</dbReference>
<keyword evidence="11" id="KW-1185">Reference proteome</keyword>
<dbReference type="GO" id="GO:1990961">
    <property type="term" value="P:xenobiotic detoxification by transmembrane export across the plasma membrane"/>
    <property type="evidence" value="ECO:0007669"/>
    <property type="project" value="InterPro"/>
</dbReference>
<dbReference type="EMBL" id="JACHNA010000001">
    <property type="protein sequence ID" value="MBB4736040.1"/>
    <property type="molecule type" value="Genomic_DNA"/>
</dbReference>
<keyword evidence="6 8" id="KW-1133">Transmembrane helix</keyword>
<dbReference type="Pfam" id="PF07690">
    <property type="entry name" value="MFS_1"/>
    <property type="match status" value="1"/>
</dbReference>
<evidence type="ECO:0000256" key="1">
    <source>
        <dbReference type="ARBA" id="ARBA00004651"/>
    </source>
</evidence>
<evidence type="ECO:0000256" key="6">
    <source>
        <dbReference type="ARBA" id="ARBA00022989"/>
    </source>
</evidence>
<keyword evidence="7 8" id="KW-0472">Membrane</keyword>
<feature type="transmembrane region" description="Helical" evidence="8">
    <location>
        <begin position="295"/>
        <end position="316"/>
    </location>
</feature>
<evidence type="ECO:0000256" key="5">
    <source>
        <dbReference type="ARBA" id="ARBA00022692"/>
    </source>
</evidence>
<feature type="domain" description="Major facilitator superfamily (MFS) profile" evidence="9">
    <location>
        <begin position="26"/>
        <end position="413"/>
    </location>
</feature>
<feature type="transmembrane region" description="Helical" evidence="8">
    <location>
        <begin position="228"/>
        <end position="247"/>
    </location>
</feature>
<dbReference type="InterPro" id="IPR004812">
    <property type="entry name" value="Efflux_drug-R_Bcr/CmlA"/>
</dbReference>
<feature type="transmembrane region" description="Helical" evidence="8">
    <location>
        <begin position="180"/>
        <end position="200"/>
    </location>
</feature>
<accession>A0A7W7GPS4</accession>
<dbReference type="CDD" id="cd17320">
    <property type="entry name" value="MFS_MdfA_MDR_like"/>
    <property type="match status" value="1"/>
</dbReference>
<feature type="transmembrane region" description="Helical" evidence="8">
    <location>
        <begin position="385"/>
        <end position="405"/>
    </location>
</feature>
<evidence type="ECO:0000313" key="10">
    <source>
        <dbReference type="EMBL" id="MBB4736040.1"/>
    </source>
</evidence>
<dbReference type="NCBIfam" id="TIGR00710">
    <property type="entry name" value="efflux_Bcr_CflA"/>
    <property type="match status" value="1"/>
</dbReference>
<keyword evidence="5 8" id="KW-0812">Transmembrane</keyword>
<evidence type="ECO:0000256" key="4">
    <source>
        <dbReference type="ARBA" id="ARBA00022475"/>
    </source>
</evidence>
<keyword evidence="4" id="KW-1003">Cell membrane</keyword>
<dbReference type="PANTHER" id="PTHR43124:SF3">
    <property type="entry name" value="CHLORAMPHENICOL EFFLUX PUMP RV0191"/>
    <property type="match status" value="1"/>
</dbReference>
<organism evidence="10 11">
    <name type="scientific">Micrococcus cohnii</name>
    <dbReference type="NCBI Taxonomy" id="993416"/>
    <lineage>
        <taxon>Bacteria</taxon>
        <taxon>Bacillati</taxon>
        <taxon>Actinomycetota</taxon>
        <taxon>Actinomycetes</taxon>
        <taxon>Micrococcales</taxon>
        <taxon>Micrococcaceae</taxon>
        <taxon>Micrococcus</taxon>
    </lineage>
</organism>
<dbReference type="SUPFAM" id="SSF103473">
    <property type="entry name" value="MFS general substrate transporter"/>
    <property type="match status" value="1"/>
</dbReference>
<feature type="transmembrane region" description="Helical" evidence="8">
    <location>
        <begin position="90"/>
        <end position="111"/>
    </location>
</feature>
<evidence type="ECO:0000313" key="11">
    <source>
        <dbReference type="Proteomes" id="UP000540191"/>
    </source>
</evidence>
<dbReference type="Gene3D" id="1.20.1720.10">
    <property type="entry name" value="Multidrug resistance protein D"/>
    <property type="match status" value="1"/>
</dbReference>
<dbReference type="InterPro" id="IPR050189">
    <property type="entry name" value="MFS_Efflux_Transporters"/>
</dbReference>
<dbReference type="RefSeq" id="WP_184241644.1">
    <property type="nucleotide sequence ID" value="NZ_JACHNA010000001.1"/>
</dbReference>
<dbReference type="PANTHER" id="PTHR43124">
    <property type="entry name" value="PURINE EFFLUX PUMP PBUE"/>
    <property type="match status" value="1"/>
</dbReference>
<comment type="similarity">
    <text evidence="2">Belongs to the major facilitator superfamily. Bcr/CmlA family.</text>
</comment>
<dbReference type="GO" id="GO:0042910">
    <property type="term" value="F:xenobiotic transmembrane transporter activity"/>
    <property type="evidence" value="ECO:0007669"/>
    <property type="project" value="InterPro"/>
</dbReference>
<keyword evidence="3" id="KW-0813">Transport</keyword>
<name>A0A7W7GPS4_9MICC</name>
<feature type="transmembrane region" description="Helical" evidence="8">
    <location>
        <begin position="117"/>
        <end position="138"/>
    </location>
</feature>
<evidence type="ECO:0000259" key="9">
    <source>
        <dbReference type="PROSITE" id="PS50850"/>
    </source>
</evidence>
<comment type="caution">
    <text evidence="10">The sequence shown here is derived from an EMBL/GenBank/DDBJ whole genome shotgun (WGS) entry which is preliminary data.</text>
</comment>
<proteinExistence type="inferred from homology"/>
<sequence length="415" mass="41465">MTDTGTGRQAAGTPVQATGKAIGAGLLSTLALLMGLASFGIDLYLPAFPVMTTELSTTATGVQLSLTAFLIGAGAGQLVFGPWSDRAGRVVPLVFGAVLFVAASVTATLAGSIELLVAARLVQGLGGAAGMVIGRAIILDRARGTEAARALSIMMLISGIAPIIAPVAGGALVGPVGWRGLLGIVTGLGVIALACVLVFVRESLPREIRRARAGTARRGGWRGLISRAYLGNTAAYAFGMAIMMAYISASPFVYQDMIGLSAVAYGIAFAINAVGLMIATTVAARLAGRVSLRGLTLTGLTISLAAVVAIVILTLTDAPAGWLMVPLFVAIAPLGLVFGNATALAMSAVPPAATGAGSALLGAVQFALAGLVAALVGIAGEHTAIPLGVTMLAAAIIALLGLLLATPRPRREPAA</sequence>